<dbReference type="InterPro" id="IPR037523">
    <property type="entry name" value="VOC_core"/>
</dbReference>
<gene>
    <name evidence="2" type="ORF">GU90_14525</name>
</gene>
<dbReference type="InterPro" id="IPR029068">
    <property type="entry name" value="Glyas_Bleomycin-R_OHBP_Dase"/>
</dbReference>
<accession>A0A073AUU2</accession>
<keyword evidence="3" id="KW-1185">Reference proteome</keyword>
<dbReference type="Gene3D" id="3.10.180.10">
    <property type="entry name" value="2,3-Dihydroxybiphenyl 1,2-Dioxygenase, domain 1"/>
    <property type="match status" value="1"/>
</dbReference>
<evidence type="ECO:0000313" key="2">
    <source>
        <dbReference type="EMBL" id="KEI43558.1"/>
    </source>
</evidence>
<dbReference type="Pfam" id="PF00903">
    <property type="entry name" value="Glyoxalase"/>
    <property type="match status" value="1"/>
</dbReference>
<dbReference type="OrthoDB" id="9794917at2"/>
<sequence>MRINLTSVMVDDQDKALRFYTEVLGFERKHDIPMGEHRWITVVSPEDPDGTELVLEPDAHPAAKSFKEALVADGIPFTAFAVDDVRAEFERLRGLGVHFVQEPADMGTVTTAVLDDTCGNLIQLVHQAG</sequence>
<organism evidence="2 3">
    <name type="scientific">Saccharopolyspora rectivirgula</name>
    <dbReference type="NCBI Taxonomy" id="28042"/>
    <lineage>
        <taxon>Bacteria</taxon>
        <taxon>Bacillati</taxon>
        <taxon>Actinomycetota</taxon>
        <taxon>Actinomycetes</taxon>
        <taxon>Pseudonocardiales</taxon>
        <taxon>Pseudonocardiaceae</taxon>
        <taxon>Saccharopolyspora</taxon>
    </lineage>
</organism>
<proteinExistence type="predicted"/>
<dbReference type="RefSeq" id="WP_029720407.1">
    <property type="nucleotide sequence ID" value="NZ_JAJUIW010000037.1"/>
</dbReference>
<dbReference type="STRING" id="28042.GU90_14525"/>
<dbReference type="PANTHER" id="PTHR36437:SF2">
    <property type="entry name" value="GLYOXALASE_BLEOMYCIN RESISTANCE PROTEIN_DIOXYGENASE"/>
    <property type="match status" value="1"/>
</dbReference>
<dbReference type="eggNOG" id="COG0346">
    <property type="taxonomic scope" value="Bacteria"/>
</dbReference>
<dbReference type="AlphaFoldDB" id="A0A073AUU2"/>
<dbReference type="CDD" id="cd07263">
    <property type="entry name" value="VOC_like"/>
    <property type="match status" value="1"/>
</dbReference>
<dbReference type="SUPFAM" id="SSF54593">
    <property type="entry name" value="Glyoxalase/Bleomycin resistance protein/Dihydroxybiphenyl dioxygenase"/>
    <property type="match status" value="1"/>
</dbReference>
<dbReference type="PROSITE" id="PS51819">
    <property type="entry name" value="VOC"/>
    <property type="match status" value="1"/>
</dbReference>
<reference evidence="2 3" key="1">
    <citation type="submission" date="2014-06" db="EMBL/GenBank/DDBJ databases">
        <title>Saccharopolyspora rectivirgula DSM-43113 Genome sequencing.</title>
        <authorList>
            <person name="Barrera C."/>
            <person name="Millon L."/>
            <person name="Rognon B."/>
            <person name="Zaugg C."/>
            <person name="Monod M."/>
        </authorList>
    </citation>
    <scope>NUCLEOTIDE SEQUENCE [LARGE SCALE GENOMIC DNA]</scope>
    <source>
        <strain evidence="2 3">DSM 43113</strain>
    </source>
</reference>
<name>A0A073AUU2_9PSEU</name>
<dbReference type="EMBL" id="JNVU01000037">
    <property type="protein sequence ID" value="KEI43558.1"/>
    <property type="molecule type" value="Genomic_DNA"/>
</dbReference>
<comment type="caution">
    <text evidence="2">The sequence shown here is derived from an EMBL/GenBank/DDBJ whole genome shotgun (WGS) entry which is preliminary data.</text>
</comment>
<evidence type="ECO:0000259" key="1">
    <source>
        <dbReference type="PROSITE" id="PS51819"/>
    </source>
</evidence>
<feature type="domain" description="VOC" evidence="1">
    <location>
        <begin position="2"/>
        <end position="127"/>
    </location>
</feature>
<dbReference type="Proteomes" id="UP000031419">
    <property type="component" value="Unassembled WGS sequence"/>
</dbReference>
<dbReference type="InterPro" id="IPR004360">
    <property type="entry name" value="Glyas_Fos-R_dOase_dom"/>
</dbReference>
<evidence type="ECO:0000313" key="3">
    <source>
        <dbReference type="Proteomes" id="UP000031419"/>
    </source>
</evidence>
<protein>
    <recommendedName>
        <fullName evidence="1">VOC domain-containing protein</fullName>
    </recommendedName>
</protein>
<dbReference type="PANTHER" id="PTHR36437">
    <property type="entry name" value="GLYOXALASE/BLEOMYCIN RESISTANCE PROTEIN/DIOXYGENASE"/>
    <property type="match status" value="1"/>
</dbReference>